<dbReference type="EMBL" id="JBHSJG010000038">
    <property type="protein sequence ID" value="MFC4988969.1"/>
    <property type="molecule type" value="Genomic_DNA"/>
</dbReference>
<feature type="transmembrane region" description="Helical" evidence="1">
    <location>
        <begin position="32"/>
        <end position="60"/>
    </location>
</feature>
<dbReference type="Pfam" id="PF26067">
    <property type="entry name" value="DUF8024"/>
    <property type="match status" value="1"/>
</dbReference>
<keyword evidence="3" id="KW-1185">Reference proteome</keyword>
<evidence type="ECO:0000256" key="1">
    <source>
        <dbReference type="SAM" id="Phobius"/>
    </source>
</evidence>
<keyword evidence="1" id="KW-1133">Transmembrane helix</keyword>
<comment type="caution">
    <text evidence="2">The sequence shown here is derived from an EMBL/GenBank/DDBJ whole genome shotgun (WGS) entry which is preliminary data.</text>
</comment>
<dbReference type="Proteomes" id="UP001595925">
    <property type="component" value="Unassembled WGS sequence"/>
</dbReference>
<dbReference type="AlphaFoldDB" id="A0ABD5QHD3"/>
<name>A0ABD5QHD3_9EURY</name>
<keyword evidence="1" id="KW-0472">Membrane</keyword>
<dbReference type="RefSeq" id="WP_114576141.1">
    <property type="nucleotide sequence ID" value="NZ_JAIVEF010000006.1"/>
</dbReference>
<organism evidence="2 3">
    <name type="scientific">Saliphagus infecundisoli</name>
    <dbReference type="NCBI Taxonomy" id="1849069"/>
    <lineage>
        <taxon>Archaea</taxon>
        <taxon>Methanobacteriati</taxon>
        <taxon>Methanobacteriota</taxon>
        <taxon>Stenosarchaea group</taxon>
        <taxon>Halobacteria</taxon>
        <taxon>Halobacteriales</taxon>
        <taxon>Natrialbaceae</taxon>
        <taxon>Saliphagus</taxon>
    </lineage>
</organism>
<proteinExistence type="predicted"/>
<reference evidence="2 3" key="1">
    <citation type="journal article" date="2019" name="Int. J. Syst. Evol. Microbiol.">
        <title>The Global Catalogue of Microorganisms (GCM) 10K type strain sequencing project: providing services to taxonomists for standard genome sequencing and annotation.</title>
        <authorList>
            <consortium name="The Broad Institute Genomics Platform"/>
            <consortium name="The Broad Institute Genome Sequencing Center for Infectious Disease"/>
            <person name="Wu L."/>
            <person name="Ma J."/>
        </authorList>
    </citation>
    <scope>NUCLEOTIDE SEQUENCE [LARGE SCALE GENOMIC DNA]</scope>
    <source>
        <strain evidence="2 3">CGMCC 1.15824</strain>
    </source>
</reference>
<evidence type="ECO:0000313" key="2">
    <source>
        <dbReference type="EMBL" id="MFC4988969.1"/>
    </source>
</evidence>
<gene>
    <name evidence="2" type="ORF">ACFPFO_14585</name>
</gene>
<keyword evidence="1" id="KW-0812">Transmembrane</keyword>
<protein>
    <submittedName>
        <fullName evidence="2">Uncharacterized protein</fullName>
    </submittedName>
</protein>
<dbReference type="InterPro" id="IPR058337">
    <property type="entry name" value="DUF8024"/>
</dbReference>
<accession>A0ABD5QHD3</accession>
<evidence type="ECO:0000313" key="3">
    <source>
        <dbReference type="Proteomes" id="UP001595925"/>
    </source>
</evidence>
<sequence>MDPVPLNVIVENVTEMTELFAEVATGELLAPLLFLVGALLVAFSLAVFGGLTLGAVGSLFSLE</sequence>